<evidence type="ECO:0000259" key="9">
    <source>
        <dbReference type="Pfam" id="PF08323"/>
    </source>
</evidence>
<comment type="catalytic activity">
    <reaction evidence="1 7">
        <text>[(1-&gt;4)-alpha-D-glucosyl](n) + ADP-alpha-D-glucose = [(1-&gt;4)-alpha-D-glucosyl](n+1) + ADP + H(+)</text>
        <dbReference type="Rhea" id="RHEA:18189"/>
        <dbReference type="Rhea" id="RHEA-COMP:9584"/>
        <dbReference type="Rhea" id="RHEA-COMP:9587"/>
        <dbReference type="ChEBI" id="CHEBI:15378"/>
        <dbReference type="ChEBI" id="CHEBI:15444"/>
        <dbReference type="ChEBI" id="CHEBI:57498"/>
        <dbReference type="ChEBI" id="CHEBI:456216"/>
        <dbReference type="EC" id="2.4.1.21"/>
    </reaction>
</comment>
<dbReference type="Pfam" id="PF08323">
    <property type="entry name" value="Glyco_transf_5"/>
    <property type="match status" value="1"/>
</dbReference>
<dbReference type="Proteomes" id="UP000632659">
    <property type="component" value="Unassembled WGS sequence"/>
</dbReference>
<evidence type="ECO:0000256" key="1">
    <source>
        <dbReference type="ARBA" id="ARBA00001478"/>
    </source>
</evidence>
<dbReference type="GO" id="GO:0005978">
    <property type="term" value="P:glycogen biosynthetic process"/>
    <property type="evidence" value="ECO:0007669"/>
    <property type="project" value="UniProtKB-UniRule"/>
</dbReference>
<proteinExistence type="inferred from homology"/>
<evidence type="ECO:0000256" key="6">
    <source>
        <dbReference type="ARBA" id="ARBA00023056"/>
    </source>
</evidence>
<keyword evidence="4 7" id="KW-0328">Glycosyltransferase</keyword>
<comment type="pathway">
    <text evidence="7">Glycan biosynthesis; glycogen biosynthesis.</text>
</comment>
<dbReference type="PANTHER" id="PTHR45825:SF11">
    <property type="entry name" value="ALPHA AMYLASE DOMAIN-CONTAINING PROTEIN"/>
    <property type="match status" value="1"/>
</dbReference>
<dbReference type="SUPFAM" id="SSF53756">
    <property type="entry name" value="UDP-Glycosyltransferase/glycogen phosphorylase"/>
    <property type="match status" value="1"/>
</dbReference>
<protein>
    <recommendedName>
        <fullName evidence="7">Glycogen synthase</fullName>
        <ecNumber evidence="7">2.4.1.21</ecNumber>
    </recommendedName>
    <alternativeName>
        <fullName evidence="7">Starch [bacterial glycogen] synthase</fullName>
    </alternativeName>
</protein>
<dbReference type="GO" id="GO:0004373">
    <property type="term" value="F:alpha-1,4-glucan glucosyltransferase (UDP-glucose donor) activity"/>
    <property type="evidence" value="ECO:0007669"/>
    <property type="project" value="InterPro"/>
</dbReference>
<dbReference type="PANTHER" id="PTHR45825">
    <property type="entry name" value="GRANULE-BOUND STARCH SYNTHASE 1, CHLOROPLASTIC/AMYLOPLASTIC"/>
    <property type="match status" value="1"/>
</dbReference>
<name>A0A8J6P3I4_9FIRM</name>
<dbReference type="CDD" id="cd03791">
    <property type="entry name" value="GT5_Glycogen_synthase_DULL1-like"/>
    <property type="match status" value="1"/>
</dbReference>
<evidence type="ECO:0000313" key="10">
    <source>
        <dbReference type="EMBL" id="MBC8610473.1"/>
    </source>
</evidence>
<feature type="domain" description="Starch synthase catalytic" evidence="9">
    <location>
        <begin position="2"/>
        <end position="239"/>
    </location>
</feature>
<dbReference type="InterPro" id="IPR001296">
    <property type="entry name" value="Glyco_trans_1"/>
</dbReference>
<dbReference type="AlphaFoldDB" id="A0A8J6P3I4"/>
<feature type="binding site" evidence="7">
    <location>
        <position position="15"/>
    </location>
    <ligand>
        <name>ADP-alpha-D-glucose</name>
        <dbReference type="ChEBI" id="CHEBI:57498"/>
    </ligand>
</feature>
<dbReference type="NCBIfam" id="NF001898">
    <property type="entry name" value="PRK00654.1-1"/>
    <property type="match status" value="1"/>
</dbReference>
<reference evidence="10" key="1">
    <citation type="submission" date="2020-08" db="EMBL/GenBank/DDBJ databases">
        <title>Genome public.</title>
        <authorList>
            <person name="Liu C."/>
            <person name="Sun Q."/>
        </authorList>
    </citation>
    <scope>NUCLEOTIDE SEQUENCE</scope>
    <source>
        <strain evidence="10">NSJ-15</strain>
    </source>
</reference>
<organism evidence="10 11">
    <name type="scientific">Massiliimalia timonensis</name>
    <dbReference type="NCBI Taxonomy" id="1987501"/>
    <lineage>
        <taxon>Bacteria</taxon>
        <taxon>Bacillati</taxon>
        <taxon>Bacillota</taxon>
        <taxon>Clostridia</taxon>
        <taxon>Eubacteriales</taxon>
        <taxon>Oscillospiraceae</taxon>
        <taxon>Massiliimalia</taxon>
    </lineage>
</organism>
<dbReference type="UniPathway" id="UPA00164"/>
<dbReference type="InterPro" id="IPR013534">
    <property type="entry name" value="Starch_synth_cat_dom"/>
</dbReference>
<dbReference type="InterPro" id="IPR011835">
    <property type="entry name" value="GS/SS"/>
</dbReference>
<comment type="function">
    <text evidence="2 7">Synthesizes alpha-1,4-glucan chains using ADP-glucose.</text>
</comment>
<keyword evidence="5 7" id="KW-0808">Transferase</keyword>
<dbReference type="NCBIfam" id="TIGR02095">
    <property type="entry name" value="glgA"/>
    <property type="match status" value="1"/>
</dbReference>
<dbReference type="RefSeq" id="WP_154824852.1">
    <property type="nucleotide sequence ID" value="NZ_JACRTL010000002.1"/>
</dbReference>
<evidence type="ECO:0000313" key="11">
    <source>
        <dbReference type="Proteomes" id="UP000632659"/>
    </source>
</evidence>
<evidence type="ECO:0000256" key="4">
    <source>
        <dbReference type="ARBA" id="ARBA00022676"/>
    </source>
</evidence>
<dbReference type="EC" id="2.4.1.21" evidence="7"/>
<evidence type="ECO:0000256" key="2">
    <source>
        <dbReference type="ARBA" id="ARBA00002764"/>
    </source>
</evidence>
<accession>A0A8J6P3I4</accession>
<keyword evidence="6 7" id="KW-0320">Glycogen biosynthesis</keyword>
<feature type="domain" description="Glycosyl transferase family 1" evidence="8">
    <location>
        <begin position="292"/>
        <end position="436"/>
    </location>
</feature>
<dbReference type="HAMAP" id="MF_00484">
    <property type="entry name" value="Glycogen_synth"/>
    <property type="match status" value="1"/>
</dbReference>
<evidence type="ECO:0000256" key="7">
    <source>
        <dbReference type="HAMAP-Rule" id="MF_00484"/>
    </source>
</evidence>
<evidence type="ECO:0000256" key="3">
    <source>
        <dbReference type="ARBA" id="ARBA00010281"/>
    </source>
</evidence>
<evidence type="ECO:0000256" key="5">
    <source>
        <dbReference type="ARBA" id="ARBA00022679"/>
    </source>
</evidence>
<dbReference type="Gene3D" id="3.40.50.2000">
    <property type="entry name" value="Glycogen Phosphorylase B"/>
    <property type="match status" value="2"/>
</dbReference>
<comment type="caution">
    <text evidence="10">The sequence shown here is derived from an EMBL/GenBank/DDBJ whole genome shotgun (WGS) entry which is preliminary data.</text>
</comment>
<sequence>MKILFASSEAAPYKKTGGLADVAYALPNELANQKDVEICVFMPYYKSIKTNPEYEIEFITNFSVPLGWRNLYCGLFKATTAKDNWTYYFLDNDYYFGGRDSTYGDYDDGERFAFFSKAILESLIHMEYTPDVIHCNDWQTALVPVFLKANYCHMERFQAIRTVFTIHNIEYQGKVPDSFFQDVLGLNEYWFNVLHYVDCLNFMKAAIVLSDKVTTVSKTYSYEIRHAYFAHGLQDILQEYGYKVDGIVNGIDTDLYNPATDPKLFQNYQIGDLKGKAANKAALQEKLGLPVDVDVPVIGMISRLVSHKGLDLVEYVANDLMQMDIQLVVIGTGDEKFQNLFWRLAWEHPDKMSANILFDPVLANQLYAGADLFLMPSQSEPCGLSQLISMRYGTIPIVRETGGLFDTVPALNPETMEGRGFTFKSYNAHDMLHSVQMAVDFWSDKKKLAILVKNIMSYDCSWKEPVKRYLEIYRSL</sequence>
<evidence type="ECO:0000259" key="8">
    <source>
        <dbReference type="Pfam" id="PF00534"/>
    </source>
</evidence>
<dbReference type="GO" id="GO:0009011">
    <property type="term" value="F:alpha-1,4-glucan glucosyltransferase (ADP-glucose donor) activity"/>
    <property type="evidence" value="ECO:0007669"/>
    <property type="project" value="UniProtKB-UniRule"/>
</dbReference>
<dbReference type="Pfam" id="PF00534">
    <property type="entry name" value="Glycos_transf_1"/>
    <property type="match status" value="1"/>
</dbReference>
<gene>
    <name evidence="7 10" type="primary">glgA</name>
    <name evidence="10" type="ORF">H8702_04970</name>
</gene>
<dbReference type="EMBL" id="JACRTL010000002">
    <property type="protein sequence ID" value="MBC8610473.1"/>
    <property type="molecule type" value="Genomic_DNA"/>
</dbReference>
<keyword evidence="11" id="KW-1185">Reference proteome</keyword>
<comment type="similarity">
    <text evidence="3 7">Belongs to the glycosyltransferase 1 family. Bacterial/plant glycogen synthase subfamily.</text>
</comment>